<dbReference type="EMBL" id="JAQIZT010000001">
    <property type="protein sequence ID" value="KAJ7009755.1"/>
    <property type="molecule type" value="Genomic_DNA"/>
</dbReference>
<evidence type="ECO:0000313" key="2">
    <source>
        <dbReference type="Proteomes" id="UP001164929"/>
    </source>
</evidence>
<accession>A0AAD6WEF9</accession>
<organism evidence="1 2">
    <name type="scientific">Populus alba x Populus x berolinensis</name>
    <dbReference type="NCBI Taxonomy" id="444605"/>
    <lineage>
        <taxon>Eukaryota</taxon>
        <taxon>Viridiplantae</taxon>
        <taxon>Streptophyta</taxon>
        <taxon>Embryophyta</taxon>
        <taxon>Tracheophyta</taxon>
        <taxon>Spermatophyta</taxon>
        <taxon>Magnoliopsida</taxon>
        <taxon>eudicotyledons</taxon>
        <taxon>Gunneridae</taxon>
        <taxon>Pentapetalae</taxon>
        <taxon>rosids</taxon>
        <taxon>fabids</taxon>
        <taxon>Malpighiales</taxon>
        <taxon>Salicaceae</taxon>
        <taxon>Saliceae</taxon>
        <taxon>Populus</taxon>
    </lineage>
</organism>
<proteinExistence type="predicted"/>
<evidence type="ECO:0000313" key="1">
    <source>
        <dbReference type="EMBL" id="KAJ7009755.1"/>
    </source>
</evidence>
<protein>
    <submittedName>
        <fullName evidence="1">Uncharacterized protein</fullName>
    </submittedName>
</protein>
<reference evidence="1 2" key="1">
    <citation type="journal article" date="2023" name="Mol. Ecol. Resour.">
        <title>Chromosome-level genome assembly of a triploid poplar Populus alba 'Berolinensis'.</title>
        <authorList>
            <person name="Chen S."/>
            <person name="Yu Y."/>
            <person name="Wang X."/>
            <person name="Wang S."/>
            <person name="Zhang T."/>
            <person name="Zhou Y."/>
            <person name="He R."/>
            <person name="Meng N."/>
            <person name="Wang Y."/>
            <person name="Liu W."/>
            <person name="Liu Z."/>
            <person name="Liu J."/>
            <person name="Guo Q."/>
            <person name="Huang H."/>
            <person name="Sederoff R.R."/>
            <person name="Wang G."/>
            <person name="Qu G."/>
            <person name="Chen S."/>
        </authorList>
    </citation>
    <scope>NUCLEOTIDE SEQUENCE [LARGE SCALE GENOMIC DNA]</scope>
    <source>
        <strain evidence="1">SC-2020</strain>
    </source>
</reference>
<keyword evidence="2" id="KW-1185">Reference proteome</keyword>
<dbReference type="AlphaFoldDB" id="A0AAD6WEF9"/>
<comment type="caution">
    <text evidence="1">The sequence shown here is derived from an EMBL/GenBank/DDBJ whole genome shotgun (WGS) entry which is preliminary data.</text>
</comment>
<name>A0AAD6WEF9_9ROSI</name>
<dbReference type="Proteomes" id="UP001164929">
    <property type="component" value="Chromosome 1"/>
</dbReference>
<sequence length="60" mass="7047">MYSTAKRHCPKYDVLASKKLIEEDRRIGWLLTISKKKFLVNYVNKYAAKVPGLLQIYMGR</sequence>
<gene>
    <name evidence="1" type="ORF">NC653_000461</name>
</gene>